<evidence type="ECO:0000256" key="13">
    <source>
        <dbReference type="ARBA" id="ARBA00046114"/>
    </source>
</evidence>
<keyword evidence="10" id="KW-0539">Nucleus</keyword>
<evidence type="ECO:0000256" key="5">
    <source>
        <dbReference type="ARBA" id="ARBA00022490"/>
    </source>
</evidence>
<dbReference type="GO" id="GO:0031514">
    <property type="term" value="C:motile cilium"/>
    <property type="evidence" value="ECO:0007669"/>
    <property type="project" value="TreeGrafter"/>
</dbReference>
<keyword evidence="6" id="KW-0282">Flagellum</keyword>
<evidence type="ECO:0000256" key="11">
    <source>
        <dbReference type="ARBA" id="ARBA00023254"/>
    </source>
</evidence>
<evidence type="ECO:0000256" key="12">
    <source>
        <dbReference type="ARBA" id="ARBA00023273"/>
    </source>
</evidence>
<evidence type="ECO:0000256" key="4">
    <source>
        <dbReference type="ARBA" id="ARBA00014813"/>
    </source>
</evidence>
<dbReference type="AlphaFoldDB" id="A0A1J1I3Q8"/>
<evidence type="ECO:0000256" key="8">
    <source>
        <dbReference type="ARBA" id="ARBA00023069"/>
    </source>
</evidence>
<comment type="subcellular location">
    <subcellularLocation>
        <location evidence="2">Cytoplasm</location>
        <location evidence="2">Cytoskeleton</location>
        <location evidence="2">Flagellum axoneme</location>
    </subcellularLocation>
    <subcellularLocation>
        <location evidence="1">Nucleus</location>
    </subcellularLocation>
</comment>
<reference evidence="16 17" key="1">
    <citation type="submission" date="2015-04" db="EMBL/GenBank/DDBJ databases">
        <authorList>
            <person name="Syromyatnikov M.Y."/>
            <person name="Popov V.N."/>
        </authorList>
    </citation>
    <scope>NUCLEOTIDE SEQUENCE [LARGE SCALE GENOMIC DNA]</scope>
</reference>
<gene>
    <name evidence="16" type="ORF">CLUMA_CG008463</name>
</gene>
<keyword evidence="17" id="KW-1185">Reference proteome</keyword>
<dbReference type="GO" id="GO:0051321">
    <property type="term" value="P:meiotic cell cycle"/>
    <property type="evidence" value="ECO:0007669"/>
    <property type="project" value="UniProtKB-KW"/>
</dbReference>
<dbReference type="InterPro" id="IPR026504">
    <property type="entry name" value="MNS1"/>
</dbReference>
<dbReference type="GO" id="GO:0005634">
    <property type="term" value="C:nucleus"/>
    <property type="evidence" value="ECO:0007669"/>
    <property type="project" value="UniProtKB-SubCell"/>
</dbReference>
<dbReference type="PANTHER" id="PTHR19265">
    <property type="entry name" value="MEIOSIS-SPECIFIC NUCLEAR STRUCTURAL PROTEIN 1"/>
    <property type="match status" value="1"/>
</dbReference>
<dbReference type="OrthoDB" id="197839at2759"/>
<feature type="coiled-coil region" evidence="14">
    <location>
        <begin position="45"/>
        <end position="357"/>
    </location>
</feature>
<accession>A0A1J1I3Q8</accession>
<evidence type="ECO:0000259" key="15">
    <source>
        <dbReference type="Pfam" id="PF13868"/>
    </source>
</evidence>
<keyword evidence="5" id="KW-0963">Cytoplasm</keyword>
<evidence type="ECO:0000256" key="3">
    <source>
        <dbReference type="ARBA" id="ARBA00009158"/>
    </source>
</evidence>
<keyword evidence="8" id="KW-0969">Cilium</keyword>
<evidence type="ECO:0000256" key="2">
    <source>
        <dbReference type="ARBA" id="ARBA00004611"/>
    </source>
</evidence>
<dbReference type="EMBL" id="CVRI01000040">
    <property type="protein sequence ID" value="CRK94975.1"/>
    <property type="molecule type" value="Genomic_DNA"/>
</dbReference>
<keyword evidence="9" id="KW-0206">Cytoskeleton</keyword>
<dbReference type="PANTHER" id="PTHR19265:SF0">
    <property type="entry name" value="MEIOSIS-SPECIFIC NUCLEAR STRUCTURAL PROTEIN 1"/>
    <property type="match status" value="1"/>
</dbReference>
<comment type="function">
    <text evidence="13">Microtubule inner protein (MIP) part of the dynein-decorated doublet microtubules (DMTs) in cilia axoneme, which is required for motile cilia beating. May play a role in the control of meiotic division and germ cell differentiation through regulation of pairing and recombination during meiosis. Required for sperm flagella assembly. May play a role in the assembly and function of the outer dynein arm-docking complex (ODA-DC). ODA-DC mediates outer dynein arms (ODA) binding onto the axonemal doublet microtubules.</text>
</comment>
<evidence type="ECO:0000256" key="1">
    <source>
        <dbReference type="ARBA" id="ARBA00004123"/>
    </source>
</evidence>
<dbReference type="Pfam" id="PF13868">
    <property type="entry name" value="TPH"/>
    <property type="match status" value="1"/>
</dbReference>
<organism evidence="16 17">
    <name type="scientific">Clunio marinus</name>
    <dbReference type="NCBI Taxonomy" id="568069"/>
    <lineage>
        <taxon>Eukaryota</taxon>
        <taxon>Metazoa</taxon>
        <taxon>Ecdysozoa</taxon>
        <taxon>Arthropoda</taxon>
        <taxon>Hexapoda</taxon>
        <taxon>Insecta</taxon>
        <taxon>Pterygota</taxon>
        <taxon>Neoptera</taxon>
        <taxon>Endopterygota</taxon>
        <taxon>Diptera</taxon>
        <taxon>Nematocera</taxon>
        <taxon>Chironomoidea</taxon>
        <taxon>Chironomidae</taxon>
        <taxon>Clunio</taxon>
    </lineage>
</organism>
<comment type="similarity">
    <text evidence="3">Belongs to the MNS1 family.</text>
</comment>
<proteinExistence type="inferred from homology"/>
<evidence type="ECO:0000313" key="17">
    <source>
        <dbReference type="Proteomes" id="UP000183832"/>
    </source>
</evidence>
<feature type="domain" description="Trichohyalin-plectin-homology" evidence="15">
    <location>
        <begin position="100"/>
        <end position="450"/>
    </location>
</feature>
<dbReference type="STRING" id="568069.A0A1J1I3Q8"/>
<evidence type="ECO:0000256" key="7">
    <source>
        <dbReference type="ARBA" id="ARBA00023054"/>
    </source>
</evidence>
<name>A0A1J1I3Q8_9DIPT</name>
<evidence type="ECO:0000256" key="14">
    <source>
        <dbReference type="SAM" id="Coils"/>
    </source>
</evidence>
<dbReference type="GO" id="GO:0044782">
    <property type="term" value="P:cilium organization"/>
    <property type="evidence" value="ECO:0007669"/>
    <property type="project" value="TreeGrafter"/>
</dbReference>
<dbReference type="Proteomes" id="UP000183832">
    <property type="component" value="Unassembled WGS sequence"/>
</dbReference>
<keyword evidence="7 14" id="KW-0175">Coiled coil</keyword>
<evidence type="ECO:0000256" key="9">
    <source>
        <dbReference type="ARBA" id="ARBA00023212"/>
    </source>
</evidence>
<evidence type="ECO:0000256" key="10">
    <source>
        <dbReference type="ARBA" id="ARBA00023242"/>
    </source>
</evidence>
<sequence length="469" mass="57387">MTNSQRRIDLDRLSRNVSANKNFEDYSTALCQIQRNSASRSLSRRLAEEKKEKEIEQHLLQAEEESRLKEEKLIHDQKLACEESKRIRQEYHERKLRQQIRENNQELRELESKLRTAYVSKTLAAQKKELEALALAEKLQQKEERKMLEKARLDHLEEQKKKQEIDRERKKKLHDDLTKQIMSAHQQHQKLYEEFLREKYYLDEIAARVKQELLEETQKKIALKEKTKQEMDAFKITKKELEKMQNIETEEENQRIIEYCQYRDKKIQEEERRAKELEENRKNLNDKMVAELSELNEKKAKREELLQELWAFEQNEKVEERMREQLEYRFRIRIEARLALEDQLMDKEKRKQLEEQEDKIYWQKQLEMLAERDRVDQLSHEKRRQKLIQHRKAIREMMEERKIQKALNLAEEIKQQDLEQQREQRRQEIVEEERVKIIQEHAKALMGFLPSGVLRESDRKYLPMNSKIE</sequence>
<keyword evidence="11" id="KW-0469">Meiosis</keyword>
<protein>
    <recommendedName>
        <fullName evidence="4">Meiosis-specific nuclear structural protein 1</fullName>
    </recommendedName>
</protein>
<evidence type="ECO:0000313" key="16">
    <source>
        <dbReference type="EMBL" id="CRK94975.1"/>
    </source>
</evidence>
<evidence type="ECO:0000256" key="6">
    <source>
        <dbReference type="ARBA" id="ARBA00022846"/>
    </source>
</evidence>
<keyword evidence="12" id="KW-0966">Cell projection</keyword>
<dbReference type="InterPro" id="IPR043597">
    <property type="entry name" value="TPH_dom"/>
</dbReference>